<feature type="compositionally biased region" description="Low complexity" evidence="1">
    <location>
        <begin position="1216"/>
        <end position="1225"/>
    </location>
</feature>
<feature type="compositionally biased region" description="Polar residues" evidence="1">
    <location>
        <begin position="894"/>
        <end position="909"/>
    </location>
</feature>
<feature type="domain" description="Bacterial Ig" evidence="2">
    <location>
        <begin position="1043"/>
        <end position="1125"/>
    </location>
</feature>
<dbReference type="Proteomes" id="UP001589769">
    <property type="component" value="Unassembled WGS sequence"/>
</dbReference>
<dbReference type="RefSeq" id="WP_382373871.1">
    <property type="nucleotide sequence ID" value="NZ_JBHLWA010000018.1"/>
</dbReference>
<dbReference type="EMBL" id="JBHLWA010000018">
    <property type="protein sequence ID" value="MFC0322827.1"/>
    <property type="molecule type" value="Genomic_DNA"/>
</dbReference>
<feature type="compositionally biased region" description="Polar residues" evidence="1">
    <location>
        <begin position="3156"/>
        <end position="3174"/>
    </location>
</feature>
<dbReference type="Pfam" id="PF17936">
    <property type="entry name" value="Big_6"/>
    <property type="match status" value="7"/>
</dbReference>
<accession>A0ABV6HVD6</accession>
<feature type="compositionally biased region" description="Basic and acidic residues" evidence="1">
    <location>
        <begin position="1802"/>
        <end position="1814"/>
    </location>
</feature>
<feature type="region of interest" description="Disordered" evidence="1">
    <location>
        <begin position="2362"/>
        <end position="2396"/>
    </location>
</feature>
<feature type="domain" description="Bacterial Ig" evidence="2">
    <location>
        <begin position="302"/>
        <end position="384"/>
    </location>
</feature>
<feature type="compositionally biased region" description="Polar residues" evidence="1">
    <location>
        <begin position="2384"/>
        <end position="2394"/>
    </location>
</feature>
<gene>
    <name evidence="3" type="ORF">ACFFHT_04530</name>
</gene>
<feature type="compositionally biased region" description="Low complexity" evidence="1">
    <location>
        <begin position="943"/>
        <end position="953"/>
    </location>
</feature>
<feature type="region of interest" description="Disordered" evidence="1">
    <location>
        <begin position="319"/>
        <end position="387"/>
    </location>
</feature>
<dbReference type="InterPro" id="IPR011049">
    <property type="entry name" value="Serralysin-like_metalloprot_C"/>
</dbReference>
<name>A0ABV6HVD6_9PAST</name>
<feature type="compositionally biased region" description="Basic and acidic residues" evidence="1">
    <location>
        <begin position="2362"/>
        <end position="2371"/>
    </location>
</feature>
<dbReference type="InterPro" id="IPR013783">
    <property type="entry name" value="Ig-like_fold"/>
</dbReference>
<feature type="region of interest" description="Disordered" evidence="1">
    <location>
        <begin position="3148"/>
        <end position="3176"/>
    </location>
</feature>
<comment type="caution">
    <text evidence="3">The sequence shown here is derived from an EMBL/GenBank/DDBJ whole genome shotgun (WGS) entry which is preliminary data.</text>
</comment>
<feature type="domain" description="Bacterial Ig" evidence="2">
    <location>
        <begin position="1815"/>
        <end position="1900"/>
    </location>
</feature>
<feature type="region of interest" description="Disordered" evidence="1">
    <location>
        <begin position="148"/>
        <end position="222"/>
    </location>
</feature>
<feature type="domain" description="Bacterial Ig" evidence="2">
    <location>
        <begin position="1725"/>
        <end position="1802"/>
    </location>
</feature>
<feature type="compositionally biased region" description="Basic and acidic residues" evidence="1">
    <location>
        <begin position="500"/>
        <end position="510"/>
    </location>
</feature>
<dbReference type="Gene3D" id="2.60.40.10">
    <property type="entry name" value="Immunoglobulins"/>
    <property type="match status" value="9"/>
</dbReference>
<feature type="compositionally biased region" description="Basic and acidic residues" evidence="1">
    <location>
        <begin position="910"/>
        <end position="924"/>
    </location>
</feature>
<dbReference type="SUPFAM" id="SSF49478">
    <property type="entry name" value="Cna protein B-type domain"/>
    <property type="match status" value="1"/>
</dbReference>
<feature type="compositionally biased region" description="Polar residues" evidence="1">
    <location>
        <begin position="337"/>
        <end position="348"/>
    </location>
</feature>
<feature type="compositionally biased region" description="Low complexity" evidence="1">
    <location>
        <begin position="596"/>
        <end position="607"/>
    </location>
</feature>
<feature type="region of interest" description="Disordered" evidence="1">
    <location>
        <begin position="1024"/>
        <end position="1140"/>
    </location>
</feature>
<dbReference type="InterPro" id="IPR041498">
    <property type="entry name" value="Big_6"/>
</dbReference>
<proteinExistence type="predicted"/>
<evidence type="ECO:0000313" key="3">
    <source>
        <dbReference type="EMBL" id="MFC0322827.1"/>
    </source>
</evidence>
<organism evidence="3 4">
    <name type="scientific">Gallibacterium melopsittaci</name>
    <dbReference type="NCBI Taxonomy" id="516063"/>
    <lineage>
        <taxon>Bacteria</taxon>
        <taxon>Pseudomonadati</taxon>
        <taxon>Pseudomonadota</taxon>
        <taxon>Gammaproteobacteria</taxon>
        <taxon>Pasteurellales</taxon>
        <taxon>Pasteurellaceae</taxon>
        <taxon>Gallibacterium</taxon>
    </lineage>
</organism>
<feature type="domain" description="Bacterial Ig" evidence="2">
    <location>
        <begin position="219"/>
        <end position="296"/>
    </location>
</feature>
<feature type="region of interest" description="Disordered" evidence="1">
    <location>
        <begin position="468"/>
        <end position="553"/>
    </location>
</feature>
<feature type="compositionally biased region" description="Low complexity" evidence="1">
    <location>
        <begin position="156"/>
        <end position="199"/>
    </location>
</feature>
<feature type="compositionally biased region" description="Polar residues" evidence="1">
    <location>
        <begin position="1096"/>
        <end position="1116"/>
    </location>
</feature>
<feature type="compositionally biased region" description="Polar residues" evidence="1">
    <location>
        <begin position="1054"/>
        <end position="1076"/>
    </location>
</feature>
<dbReference type="NCBIfam" id="NF033510">
    <property type="entry name" value="Ca_tandemer"/>
    <property type="match status" value="6"/>
</dbReference>
<feature type="compositionally biased region" description="Polar residues" evidence="1">
    <location>
        <begin position="200"/>
        <end position="215"/>
    </location>
</feature>
<sequence>MALLLIAKKSGKQVNLSKLAKSGKYTELAVPGEEYYLIDSATGKTPEDVKVSRKGDDLIISSEKENMEVIIDEFWHECSPNDQCYAIFDVPATETVEAGQVIVTQTGPDVSAFEAGMVGILPEGHTISPWIYAGLGGAALLGIAAGAGGGGGGSGSNSNSDNHSSNNNNNSNNGSNSDNHGSNNNNDSNNGSGNNNSNGTNVDRGSSLGSHQTPIDTVAPSAPTDVHIFQGKTISGKAEPGSTVQITDDQNNVIGIGTADNNGDFSITVDTLDNGEAVKVTATDNAGNTSDPTEAIADTVTPQAPTVKVSDDGTKIIGTAEPNSTVNIDTDGDNIPDATTTADQNGNYEVTPEKPLKNGETVTATATDNAGNKSEQSDSVTAPDITPPVVPTLNAPADDAYLNSDEGTSISGKAPSDATEAVLLDKDGNPVKDAQGDDITVPVENGTFTFNNVPDGDYTVAVKDAAGNQSTKDNPKVTVDTEAPTAPTLNVPADGMVNADEAKTAKEQDKGVISGSAPDAKGGTATLLTSDGTPAKDEKGNDITAPIDDNGNFKFDDVPDGKYSIGVTDPAGNTSNPADNPKVTVDTTPPDAPQNVTVSDDGTTVTGKAKPGETVVVTDKNGNPISQPVQVDPDGHFEATLDPALTQGEEVKAVATDDAGNKSEPGTGTAPVIAPETPVITFTQDTGSPKGYLNAAELQDKNTVDVKVTNVDSSQPITVTVNGTPVDKPSITYNIDSTATINLPKADVDGKAIEVSVPNPNGDTKPISKTVNVDTTIPVIDSVTVDKNVDGKPTGVTVTLNGNVDSPTKVTIDTNNDGKPDLTGVIPTGSKSVTIPVTDPSVLGKGDDVKATVEDAAGNKSQPVTADDVVAPTQPTVKLGADNQTVTGKAEPGSTVNIDTNGDGTPEKTTTADKDGNYSVKLDKPLTNGETVTASVTDDAGNPSPKATTKAPDTTPPTTPKVTIADDGKSITVTTDPGSKVQLDTDGNGEPDLTAIEDPANSGTFTATPTTPLINKETVTATATDKVGNSSQATATAQDKTPPVAPTVDKVENINDSTVVSGQAEPNSTVTVTTPNGKEFTDTADQEGHFEIPVTPQLSNGEELQVTATDDAGNTSDPVTTNAPDTTAPNAPQLDAPANDSDLTAADVKTQGNRDISGTAEDAKGGTATLLDKDGKVVATAPIDPETGKFTFKDVSDGDYQVGVTDKGANGQPGLPSATTTPVTVDTKVPGDASDDGKADTSAAEKPVVTILDNNSPADGILNRKEIGKDGTVSIDVKLPTSNVSVGDEVVLVDNQGHTYTKVLEKADIDAGKATFTGVSVGQDQKDWTLTAKVVDPVGQESVPSDITKVFINRTIDGVPRVEYPQDTNHNGVLRVGTDGEIEKTPSKVEAKIVLPNNMATGDKVKVTINGEVTELSVKVSEDNVTVGDHKVAISDGEQYIIINAGVVDVNGVNQTKVKAEYVPNDTSKAPVPAEKVLVVNDKYPTGAPELIIEKAEDGAVNATEAKDGVIAKVALPEGTQVGDIITLTNQTTGQPLVEPHTVTKADLDAGKPVEITIPAAKLTDGLNVLVTATVAEPTVNGEKGRESEPSNAIEFTVDTTVPGGADSPLDNDTYGDKAPVITFPQDTALPKGYLNIAEMGNQNNTVKVHISIPEGSKVDDKLVYTVNKDTEQEVIITSDMLSNGYTASVTAQQGDLNVSAYVKDAAGNRSVAGTGKVNLDTEAPEVQSVTISPDGSTITVKAEAGSTVKLDTNGDGTPDLTATEDPAHSGTFTATPTKPLTNGETVKATATDAAGNTSPEVADKTTAKAKDTTAPEAPTVQVSADGKTISGTAEPGSKVTITVPGVPGKDPIVVEDVPANGQYSAPVAGDPLTNGETVTATAEDDDHNVSKPGTATALDLRAPNIALTNAASDGKITAAEYAADGNTRKVTGTVKDGADKLVTSGTVELLNEQGTVVGTANINPDGTFSVNAPVDGKYTVQTTSPAGVSSTPKTVNIDTVAPTGTLTLTYSDDTQPQDNKLERNEIGNDNVIHVTVGLENMEGLKEGDTIALIGTQTPKDGAETTIQTSDGQRIEHQLTADEIAAKKVVLDVTLPATIDAVHAEGEISLTAGVTDGVNKFVSTNADIDYNWNVGSESVAITYTSDANGDNKLVAGEITDNKVPVRINLPDGIDLSNGDTIKVIINGKDYPVTRDMIQTSSIVGPTDSNNKVDTFVVINAPVTAATNEVTTHVEVKINKSGETPRIADATIDIDRLVPGDNSNDGVADTGPSLLIPAATDGYLNANELKNDPNATTIPAKVTLPAGVEPGDHIIIKNSDDVITDYTIPVGTNTSAGVVIEVPLPKDKFAAEGDYALTATVKEPGDAGRESKPSNTVSAIVDKTPSGTPVWTDSNGDGYADNGVLSGTVQNAGEGDKATLLDANGSPVMKDGKPVTADVDSTGNFSFPDITADGTAYKVQVTDKAGNVSTPSDAIKLDNVSPAQPTVTLTEDTGTAGDKITKNGELTVGNVDSANTNKVEYQKDGDDWAQLSPNADGKYVLPEDGTYNVRVTTTDPAGHSVTSPVLENVVLDTTVNAPSLAANNDGTATLTLPVEPKDGDTVEVTVGDGTPVTLTYNGSAWTSSNNDSVTVNPDGTTATTATVKNAGGQTVHAVAKDPAGNEAAATDVSVAAVVPDIPAEFTVTIKDLTEGDKPALNTKDNENNTIDTIGAAALSGVLSVNGPAGTTTTLTLTSANGATVTKEITNNGSDQTVALTVADVQKLLTGTEKPTTAQVIGSQPQAIKVDAVTSNGETQSYNDVFNIKYGSDKFDLIPLVNNATTNDAAVIGYYEAVLNGTESAMTQYGSTYATNIPYKIYAPSDAQIGDKITFYNAGQPVTITLDTQAKVDTYKAGKELTYNFDIDPSKTDGQALTLKATYTSKGGEATAIEHSYWYDAFAPAVTVGAKENTATVNLPTDADATTVTITTSDNKTATLVKNGDSWDVQEGSDFTPTINGNIVTVSDLTVGTTVTATATDKAGNTSAPASDVTEAAPTVMSIDSASITTTDENNFTANVVDTSGTEIAYDYTLADPLDTTKKVKVELINKDTQQVEKTVTQDITEDTTHYTGKFTDLTHKNGVNYEVKVSVADDANIAPKTTQTVRVDNVSDADESLDGKVTSTNNSVTVDGNTENFGTPQADKVHNVGNKAVANPKLDWLMRWEDDANPYYGWAAGDNDNGKEYHSDHAVGWANTTDNDAHYYTWNGDNTRGDIINVAKVRTDDSWSDAIIQGVIGTIGGDRRFDLNTQAGGADYIQSEAIVGNTRISTNEGDDTIRTKFLSGTNNSWNINFNGSQQFFMGDGNDLIDITSTAYDTGLTVAGSQGVSLHYTNAKFDMGSGDDTLKIAGTVLAGNETSAGNYFNLGAGNDVMTTGKITSQNDDTWEGSNIINLGTGNDKLTVNGDVAVDGGFSRFALISEDGSDVQIHGSLSGKVAALMGDGDDKMRIDGNLYLGGTSGQANDIEWLYDMFRGNEEAAASSSYRENLYQDYNDYGMSYYRTFYGNIMSGGNMSGSHTELEDQIIAHLQASAARAGGRGTDFGNGIWDNNHYTAARIDLGEGNNSFSVGSSTTGARIISGNGNDSIVLGITGQNFAGEINNTRIWTGSETATADKPDTDLVMLNNVNSNNLVYTGAGNDDIQLYNVKGTNNWIHAGAGDDIIALYGKVTSDNTNIIDGGAGHDKVIIGNAGDDRQDNFVVGGNNSGSTQLWGMEEILFNSSNVGDKVRVNATKLNDEHQLYIKGTESLDATALGKNKVEITNDWTSATSDQIGYKLYTYSHDNVTEKLYIDDHITTMII</sequence>
<feature type="region of interest" description="Disordered" evidence="1">
    <location>
        <begin position="1205"/>
        <end position="1225"/>
    </location>
</feature>
<evidence type="ECO:0000256" key="1">
    <source>
        <dbReference type="SAM" id="MobiDB-lite"/>
    </source>
</evidence>
<dbReference type="SUPFAM" id="SSF51120">
    <property type="entry name" value="beta-Roll"/>
    <property type="match status" value="1"/>
</dbReference>
<keyword evidence="4" id="KW-1185">Reference proteome</keyword>
<protein>
    <submittedName>
        <fullName evidence="3">Ig-like domain-containing protein</fullName>
    </submittedName>
</protein>
<evidence type="ECO:0000259" key="2">
    <source>
        <dbReference type="Pfam" id="PF17936"/>
    </source>
</evidence>
<feature type="region of interest" description="Disordered" evidence="1">
    <location>
        <begin position="1750"/>
        <end position="1822"/>
    </location>
</feature>
<feature type="compositionally biased region" description="Polar residues" evidence="1">
    <location>
        <begin position="1024"/>
        <end position="1039"/>
    </location>
</feature>
<feature type="compositionally biased region" description="Polar residues" evidence="1">
    <location>
        <begin position="620"/>
        <end position="629"/>
    </location>
</feature>
<feature type="compositionally biased region" description="Polar residues" evidence="1">
    <location>
        <begin position="360"/>
        <end position="380"/>
    </location>
</feature>
<feature type="compositionally biased region" description="Polar residues" evidence="1">
    <location>
        <begin position="1771"/>
        <end position="1785"/>
    </location>
</feature>
<reference evidence="3 4" key="1">
    <citation type="submission" date="2024-09" db="EMBL/GenBank/DDBJ databases">
        <authorList>
            <person name="Sun Q."/>
            <person name="Mori K."/>
        </authorList>
    </citation>
    <scope>NUCLEOTIDE SEQUENCE [LARGE SCALE GENOMIC DNA]</scope>
    <source>
        <strain evidence="3 4">CCM 7538</strain>
    </source>
</reference>
<dbReference type="PROSITE" id="PS50890">
    <property type="entry name" value="PUA"/>
    <property type="match status" value="1"/>
</dbReference>
<feature type="domain" description="Bacterial Ig" evidence="2">
    <location>
        <begin position="590"/>
        <end position="671"/>
    </location>
</feature>
<feature type="region of interest" description="Disordered" evidence="1">
    <location>
        <begin position="398"/>
        <end position="417"/>
    </location>
</feature>
<dbReference type="SUPFAM" id="SSF117074">
    <property type="entry name" value="Hypothetical protein PA1324"/>
    <property type="match status" value="2"/>
</dbReference>
<feature type="region of interest" description="Disordered" evidence="1">
    <location>
        <begin position="882"/>
        <end position="987"/>
    </location>
</feature>
<feature type="domain" description="Bacterial Ig" evidence="2">
    <location>
        <begin position="871"/>
        <end position="953"/>
    </location>
</feature>
<feature type="compositionally biased region" description="Low complexity" evidence="1">
    <location>
        <begin position="1117"/>
        <end position="1132"/>
    </location>
</feature>
<evidence type="ECO:0000313" key="4">
    <source>
        <dbReference type="Proteomes" id="UP001589769"/>
    </source>
</evidence>
<feature type="region of interest" description="Disordered" evidence="1">
    <location>
        <begin position="567"/>
        <end position="634"/>
    </location>
</feature>